<protein>
    <submittedName>
        <fullName evidence="2">Haloacid dehalogenase-like hydrolase</fullName>
    </submittedName>
</protein>
<dbReference type="Gene3D" id="3.40.50.1000">
    <property type="entry name" value="HAD superfamily/HAD-like"/>
    <property type="match status" value="2"/>
</dbReference>
<evidence type="ECO:0000256" key="1">
    <source>
        <dbReference type="SAM" id="MobiDB-lite"/>
    </source>
</evidence>
<comment type="caution">
    <text evidence="2">The sequence shown here is derived from an EMBL/GenBank/DDBJ whole genome shotgun (WGS) entry which is preliminary data.</text>
</comment>
<dbReference type="EMBL" id="JAINVZ010000001">
    <property type="protein sequence ID" value="MBY8883554.1"/>
    <property type="molecule type" value="Genomic_DNA"/>
</dbReference>
<reference evidence="2 3" key="1">
    <citation type="submission" date="2021-08" db="EMBL/GenBank/DDBJ databases">
        <title>Streptomyces sp. PTM05 isolated from lichen.</title>
        <authorList>
            <person name="Somphong A."/>
            <person name="Phongsopitanun W."/>
            <person name="Tanasupawat S."/>
        </authorList>
    </citation>
    <scope>NUCLEOTIDE SEQUENCE [LARGE SCALE GENOMIC DNA]</scope>
    <source>
        <strain evidence="2 3">Ptm05</strain>
    </source>
</reference>
<dbReference type="SUPFAM" id="SSF56784">
    <property type="entry name" value="HAD-like"/>
    <property type="match status" value="1"/>
</dbReference>
<proteinExistence type="predicted"/>
<sequence length="439" mass="46755">MLRRTASPLTRKLRPRTAIGLAVLAVLAVALTPVNASATPRRACAELPRSPAWYGDNRARLQQVIDAYAPCGPSTPSTLADRSALDGKAPVAVFDWDNTVVKNDVGDALFYWILRNDKVLRPADWSSLNRYLTPAAANALDSACDASAAVGSPLPTAADTACADEIYAVYHGTSTTGATAFAGYDHRLMSPGSAWVAELLTGHTPAQIASYAERARTQNLAAPIGTTQQVGSHQVTGWVRYYVQQRDLIHTLVRDGYAVWVASASPQIDVQVWAAGLGIPPGRVIGIQNLYAHGRQTPHLRGCGGVPDGADSVLTYVNGKRCFVNQDVFGIRGAAAFQPAPAGEHAVLAAGDSSTDVVFVGDAIGVHLAINRNITELMCHAYDDADGKWLINPMFIQPLPQRTTPYPCATTGYTNPDGSLGPVRRDDGSIIPDQDDTVF</sequence>
<evidence type="ECO:0000313" key="2">
    <source>
        <dbReference type="EMBL" id="MBY8883554.1"/>
    </source>
</evidence>
<evidence type="ECO:0000313" key="3">
    <source>
        <dbReference type="Proteomes" id="UP001198565"/>
    </source>
</evidence>
<accession>A0ABS7QK42</accession>
<name>A0ABS7QK42_9ACTN</name>
<dbReference type="Proteomes" id="UP001198565">
    <property type="component" value="Unassembled WGS sequence"/>
</dbReference>
<gene>
    <name evidence="2" type="ORF">K7472_01665</name>
</gene>
<dbReference type="RefSeq" id="WP_222973200.1">
    <property type="nucleotide sequence ID" value="NZ_JAINVZ010000001.1"/>
</dbReference>
<dbReference type="InterPro" id="IPR036412">
    <property type="entry name" value="HAD-like_sf"/>
</dbReference>
<feature type="region of interest" description="Disordered" evidence="1">
    <location>
        <begin position="411"/>
        <end position="439"/>
    </location>
</feature>
<organism evidence="2 3">
    <name type="scientific">Streptantibioticus parmotrematis</name>
    <dbReference type="NCBI Taxonomy" id="2873249"/>
    <lineage>
        <taxon>Bacteria</taxon>
        <taxon>Bacillati</taxon>
        <taxon>Actinomycetota</taxon>
        <taxon>Actinomycetes</taxon>
        <taxon>Kitasatosporales</taxon>
        <taxon>Streptomycetaceae</taxon>
        <taxon>Streptantibioticus</taxon>
    </lineage>
</organism>
<keyword evidence="3" id="KW-1185">Reference proteome</keyword>
<dbReference type="InterPro" id="IPR023214">
    <property type="entry name" value="HAD_sf"/>
</dbReference>